<protein>
    <submittedName>
        <fullName evidence="1">Uncharacterized protein</fullName>
    </submittedName>
</protein>
<reference evidence="1 2" key="1">
    <citation type="submission" date="2019-08" db="EMBL/GenBank/DDBJ databases">
        <authorList>
            <person name="Seo Y.L."/>
        </authorList>
    </citation>
    <scope>NUCLEOTIDE SEQUENCE [LARGE SCALE GENOMIC DNA]</scope>
    <source>
        <strain evidence="1 2">MaA-C15</strain>
    </source>
</reference>
<organism evidence="1 2">
    <name type="scientific">Neoaquamicrobium microcysteis</name>
    <dbReference type="NCBI Taxonomy" id="2682781"/>
    <lineage>
        <taxon>Bacteria</taxon>
        <taxon>Pseudomonadati</taxon>
        <taxon>Pseudomonadota</taxon>
        <taxon>Alphaproteobacteria</taxon>
        <taxon>Hyphomicrobiales</taxon>
        <taxon>Phyllobacteriaceae</taxon>
        <taxon>Neoaquamicrobium</taxon>
    </lineage>
</organism>
<evidence type="ECO:0000313" key="1">
    <source>
        <dbReference type="EMBL" id="TYR36423.1"/>
    </source>
</evidence>
<dbReference type="RefSeq" id="WP_148912852.1">
    <property type="nucleotide sequence ID" value="NZ_VSZS01000046.1"/>
</dbReference>
<reference evidence="1 2" key="2">
    <citation type="submission" date="2019-09" db="EMBL/GenBank/DDBJ databases">
        <title>Mesorhizobium sp. MaA-C15 isolated from Microcystis aeruginosa.</title>
        <authorList>
            <person name="Jeong S.E."/>
            <person name="Jin H.M."/>
            <person name="Jeon C.O."/>
        </authorList>
    </citation>
    <scope>NUCLEOTIDE SEQUENCE [LARGE SCALE GENOMIC DNA]</scope>
    <source>
        <strain evidence="1 2">MaA-C15</strain>
    </source>
</reference>
<evidence type="ECO:0000313" key="2">
    <source>
        <dbReference type="Proteomes" id="UP000323258"/>
    </source>
</evidence>
<gene>
    <name evidence="1" type="ORF">FY036_00960</name>
</gene>
<dbReference type="EMBL" id="VSZS01000046">
    <property type="protein sequence ID" value="TYR36423.1"/>
    <property type="molecule type" value="Genomic_DNA"/>
</dbReference>
<comment type="caution">
    <text evidence="1">The sequence shown here is derived from an EMBL/GenBank/DDBJ whole genome shotgun (WGS) entry which is preliminary data.</text>
</comment>
<proteinExistence type="predicted"/>
<keyword evidence="2" id="KW-1185">Reference proteome</keyword>
<sequence>MIVDHDQDGELSVTYIWINERVPPEFERRLLNELLALSEPVGLGAIEAHGRKGEALNAILDEGLREAAHDHRGRRRQDDAFHFDYVCGYRIKVDYLPFGISIYEDSPELHLRYPGMPVVVSSMFDREYGKGALEGAVRLALSQGTGSRGAN</sequence>
<dbReference type="Proteomes" id="UP000323258">
    <property type="component" value="Unassembled WGS sequence"/>
</dbReference>
<accession>A0A5D4H842</accession>
<dbReference type="AlphaFoldDB" id="A0A5D4H842"/>
<name>A0A5D4H842_9HYPH</name>